<keyword evidence="2" id="KW-1185">Reference proteome</keyword>
<evidence type="ECO:0000313" key="2">
    <source>
        <dbReference type="Proteomes" id="UP000284706"/>
    </source>
</evidence>
<proteinExistence type="predicted"/>
<name>A0A409YCL7_9AGAR</name>
<dbReference type="InParanoid" id="A0A409YCL7"/>
<comment type="caution">
    <text evidence="1">The sequence shown here is derived from an EMBL/GenBank/DDBJ whole genome shotgun (WGS) entry which is preliminary data.</text>
</comment>
<dbReference type="AlphaFoldDB" id="A0A409YCL7"/>
<sequence>MDCIQGPPLTHLPCPQSLVVPSPPLAKGSPSPITAVASCPGHQCFTASFTLSLCPLTINQDAPDALAGCPQPSFMPPYTSLEGSVIICDKFSFSPLLSAANLNSTPVHLLLFLSSLTPASLILPQINYNACAASAASLPSSACVHVQCMCNLECMHDMALELRFSISISFSL</sequence>
<accession>A0A409YCL7</accession>
<evidence type="ECO:0000313" key="1">
    <source>
        <dbReference type="EMBL" id="PPR00720.1"/>
    </source>
</evidence>
<reference evidence="1 2" key="1">
    <citation type="journal article" date="2018" name="Evol. Lett.">
        <title>Horizontal gene cluster transfer increased hallucinogenic mushroom diversity.</title>
        <authorList>
            <person name="Reynolds H.T."/>
            <person name="Vijayakumar V."/>
            <person name="Gluck-Thaler E."/>
            <person name="Korotkin H.B."/>
            <person name="Matheny P.B."/>
            <person name="Slot J.C."/>
        </authorList>
    </citation>
    <scope>NUCLEOTIDE SEQUENCE [LARGE SCALE GENOMIC DNA]</scope>
    <source>
        <strain evidence="1 2">SRW20</strain>
    </source>
</reference>
<dbReference type="Proteomes" id="UP000284706">
    <property type="component" value="Unassembled WGS sequence"/>
</dbReference>
<protein>
    <submittedName>
        <fullName evidence="1">Uncharacterized protein</fullName>
    </submittedName>
</protein>
<gene>
    <name evidence="1" type="ORF">CVT26_012308</name>
</gene>
<organism evidence="1 2">
    <name type="scientific">Gymnopilus dilepis</name>
    <dbReference type="NCBI Taxonomy" id="231916"/>
    <lineage>
        <taxon>Eukaryota</taxon>
        <taxon>Fungi</taxon>
        <taxon>Dikarya</taxon>
        <taxon>Basidiomycota</taxon>
        <taxon>Agaricomycotina</taxon>
        <taxon>Agaricomycetes</taxon>
        <taxon>Agaricomycetidae</taxon>
        <taxon>Agaricales</taxon>
        <taxon>Agaricineae</taxon>
        <taxon>Hymenogastraceae</taxon>
        <taxon>Gymnopilus</taxon>
    </lineage>
</organism>
<dbReference type="EMBL" id="NHYE01000991">
    <property type="protein sequence ID" value="PPR00720.1"/>
    <property type="molecule type" value="Genomic_DNA"/>
</dbReference>